<dbReference type="KEGG" id="cput:CONPUDRAFT_151487"/>
<protein>
    <submittedName>
        <fullName evidence="2">Uncharacterized protein</fullName>
    </submittedName>
</protein>
<dbReference type="AlphaFoldDB" id="A0A5M3MZ99"/>
<dbReference type="OrthoDB" id="2655140at2759"/>
<reference evidence="3" key="1">
    <citation type="journal article" date="2012" name="Science">
        <title>The Paleozoic origin of enzymatic lignin decomposition reconstructed from 31 fungal genomes.</title>
        <authorList>
            <person name="Floudas D."/>
            <person name="Binder M."/>
            <person name="Riley R."/>
            <person name="Barry K."/>
            <person name="Blanchette R.A."/>
            <person name="Henrissat B."/>
            <person name="Martinez A.T."/>
            <person name="Otillar R."/>
            <person name="Spatafora J.W."/>
            <person name="Yadav J.S."/>
            <person name="Aerts A."/>
            <person name="Benoit I."/>
            <person name="Boyd A."/>
            <person name="Carlson A."/>
            <person name="Copeland A."/>
            <person name="Coutinho P.M."/>
            <person name="de Vries R.P."/>
            <person name="Ferreira P."/>
            <person name="Findley K."/>
            <person name="Foster B."/>
            <person name="Gaskell J."/>
            <person name="Glotzer D."/>
            <person name="Gorecki P."/>
            <person name="Heitman J."/>
            <person name="Hesse C."/>
            <person name="Hori C."/>
            <person name="Igarashi K."/>
            <person name="Jurgens J.A."/>
            <person name="Kallen N."/>
            <person name="Kersten P."/>
            <person name="Kohler A."/>
            <person name="Kuees U."/>
            <person name="Kumar T.K.A."/>
            <person name="Kuo A."/>
            <person name="LaButti K."/>
            <person name="Larrondo L.F."/>
            <person name="Lindquist E."/>
            <person name="Ling A."/>
            <person name="Lombard V."/>
            <person name="Lucas S."/>
            <person name="Lundell T."/>
            <person name="Martin R."/>
            <person name="McLaughlin D.J."/>
            <person name="Morgenstern I."/>
            <person name="Morin E."/>
            <person name="Murat C."/>
            <person name="Nagy L.G."/>
            <person name="Nolan M."/>
            <person name="Ohm R.A."/>
            <person name="Patyshakuliyeva A."/>
            <person name="Rokas A."/>
            <person name="Ruiz-Duenas F.J."/>
            <person name="Sabat G."/>
            <person name="Salamov A."/>
            <person name="Samejima M."/>
            <person name="Schmutz J."/>
            <person name="Slot J.C."/>
            <person name="St John F."/>
            <person name="Stenlid J."/>
            <person name="Sun H."/>
            <person name="Sun S."/>
            <person name="Syed K."/>
            <person name="Tsang A."/>
            <person name="Wiebenga A."/>
            <person name="Young D."/>
            <person name="Pisabarro A."/>
            <person name="Eastwood D.C."/>
            <person name="Martin F."/>
            <person name="Cullen D."/>
            <person name="Grigoriev I.V."/>
            <person name="Hibbett D.S."/>
        </authorList>
    </citation>
    <scope>NUCLEOTIDE SEQUENCE [LARGE SCALE GENOMIC DNA]</scope>
    <source>
        <strain evidence="3">RWD-64-598 SS2</strain>
    </source>
</reference>
<feature type="non-terminal residue" evidence="2">
    <location>
        <position position="1"/>
    </location>
</feature>
<gene>
    <name evidence="2" type="ORF">CONPUDRAFT_151487</name>
</gene>
<dbReference type="GeneID" id="19202857"/>
<accession>A0A5M3MZ99</accession>
<evidence type="ECO:0000256" key="1">
    <source>
        <dbReference type="SAM" id="MobiDB-lite"/>
    </source>
</evidence>
<dbReference type="EMBL" id="JH711575">
    <property type="protein sequence ID" value="EIW84468.1"/>
    <property type="molecule type" value="Genomic_DNA"/>
</dbReference>
<sequence>IKRSQLQDTVNEALQQLEAGADPSTLRLDSKVATQRDRSVAWVLNGWKAINKPEVVRGAFSRCTVRGGFSLSFDSLTSPSALRILREIPRSDPTLWDRISPSIPDAPDVPTVTPADHQDPIELDTPFSGEDFDDDTWQQPNDLMARILNPVDANETTISGPGMVDNVNVDLATVQVPSSDEAGRRKRRRVSNKKYGDFVGH</sequence>
<comment type="caution">
    <text evidence="2">The sequence shown here is derived from an EMBL/GenBank/DDBJ whole genome shotgun (WGS) entry which is preliminary data.</text>
</comment>
<evidence type="ECO:0000313" key="2">
    <source>
        <dbReference type="EMBL" id="EIW84468.1"/>
    </source>
</evidence>
<feature type="region of interest" description="Disordered" evidence="1">
    <location>
        <begin position="178"/>
        <end position="201"/>
    </location>
</feature>
<evidence type="ECO:0000313" key="3">
    <source>
        <dbReference type="Proteomes" id="UP000053558"/>
    </source>
</evidence>
<feature type="region of interest" description="Disordered" evidence="1">
    <location>
        <begin position="100"/>
        <end position="120"/>
    </location>
</feature>
<organism evidence="2 3">
    <name type="scientific">Coniophora puteana (strain RWD-64-598)</name>
    <name type="common">Brown rot fungus</name>
    <dbReference type="NCBI Taxonomy" id="741705"/>
    <lineage>
        <taxon>Eukaryota</taxon>
        <taxon>Fungi</taxon>
        <taxon>Dikarya</taxon>
        <taxon>Basidiomycota</taxon>
        <taxon>Agaricomycotina</taxon>
        <taxon>Agaricomycetes</taxon>
        <taxon>Agaricomycetidae</taxon>
        <taxon>Boletales</taxon>
        <taxon>Coniophorineae</taxon>
        <taxon>Coniophoraceae</taxon>
        <taxon>Coniophora</taxon>
    </lineage>
</organism>
<dbReference type="RefSeq" id="XP_007766161.1">
    <property type="nucleotide sequence ID" value="XM_007767971.1"/>
</dbReference>
<name>A0A5M3MZ99_CONPW</name>
<keyword evidence="3" id="KW-1185">Reference proteome</keyword>
<dbReference type="Proteomes" id="UP000053558">
    <property type="component" value="Unassembled WGS sequence"/>
</dbReference>
<proteinExistence type="predicted"/>